<proteinExistence type="predicted"/>
<protein>
    <submittedName>
        <fullName evidence="1">18257_t:CDS:1</fullName>
    </submittedName>
</protein>
<organism evidence="1 2">
    <name type="scientific">Cetraspora pellucida</name>
    <dbReference type="NCBI Taxonomy" id="1433469"/>
    <lineage>
        <taxon>Eukaryota</taxon>
        <taxon>Fungi</taxon>
        <taxon>Fungi incertae sedis</taxon>
        <taxon>Mucoromycota</taxon>
        <taxon>Glomeromycotina</taxon>
        <taxon>Glomeromycetes</taxon>
        <taxon>Diversisporales</taxon>
        <taxon>Gigasporaceae</taxon>
        <taxon>Cetraspora</taxon>
    </lineage>
</organism>
<accession>A0ACA9RIA6</accession>
<feature type="non-terminal residue" evidence="1">
    <location>
        <position position="88"/>
    </location>
</feature>
<evidence type="ECO:0000313" key="1">
    <source>
        <dbReference type="EMBL" id="CAG8795615.1"/>
    </source>
</evidence>
<feature type="non-terminal residue" evidence="1">
    <location>
        <position position="1"/>
    </location>
</feature>
<dbReference type="EMBL" id="CAJVPW010073782">
    <property type="protein sequence ID" value="CAG8795615.1"/>
    <property type="molecule type" value="Genomic_DNA"/>
</dbReference>
<keyword evidence="2" id="KW-1185">Reference proteome</keyword>
<name>A0ACA9RIA6_9GLOM</name>
<dbReference type="Proteomes" id="UP000789366">
    <property type="component" value="Unassembled WGS sequence"/>
</dbReference>
<gene>
    <name evidence="1" type="ORF">SPELUC_LOCUS17602</name>
</gene>
<evidence type="ECO:0000313" key="2">
    <source>
        <dbReference type="Proteomes" id="UP000789366"/>
    </source>
</evidence>
<comment type="caution">
    <text evidence="1">The sequence shown here is derived from an EMBL/GenBank/DDBJ whole genome shotgun (WGS) entry which is preliminary data.</text>
</comment>
<sequence>DDDAIAYCERFLEFLIDLEAQLPTRRYFNTLIDDHQILVLCKLSPLVKRKEGSELFKQLLEILKFYAGFEIHDHTGLALTDDQMTELH</sequence>
<reference evidence="1" key="1">
    <citation type="submission" date="2021-06" db="EMBL/GenBank/DDBJ databases">
        <authorList>
            <person name="Kallberg Y."/>
            <person name="Tangrot J."/>
            <person name="Rosling A."/>
        </authorList>
    </citation>
    <scope>NUCLEOTIDE SEQUENCE</scope>
    <source>
        <strain evidence="1">28 12/20/2015</strain>
    </source>
</reference>